<name>A0A7S0P5V3_9EUKA</name>
<protein>
    <submittedName>
        <fullName evidence="2">Uncharacterized protein</fullName>
    </submittedName>
</protein>
<keyword evidence="1" id="KW-0812">Transmembrane</keyword>
<organism evidence="2">
    <name type="scientific">Calcidiscus leptoporus</name>
    <dbReference type="NCBI Taxonomy" id="127549"/>
    <lineage>
        <taxon>Eukaryota</taxon>
        <taxon>Haptista</taxon>
        <taxon>Haptophyta</taxon>
        <taxon>Prymnesiophyceae</taxon>
        <taxon>Coccolithales</taxon>
        <taxon>Calcidiscaceae</taxon>
        <taxon>Calcidiscus</taxon>
    </lineage>
</organism>
<gene>
    <name evidence="2" type="ORF">CLEP1334_LOCUS28870</name>
</gene>
<feature type="transmembrane region" description="Helical" evidence="1">
    <location>
        <begin position="73"/>
        <end position="98"/>
    </location>
</feature>
<evidence type="ECO:0000313" key="2">
    <source>
        <dbReference type="EMBL" id="CAD8553579.1"/>
    </source>
</evidence>
<dbReference type="AlphaFoldDB" id="A0A7S0P5V3"/>
<keyword evidence="1" id="KW-0472">Membrane</keyword>
<reference evidence="2" key="1">
    <citation type="submission" date="2021-01" db="EMBL/GenBank/DDBJ databases">
        <authorList>
            <person name="Corre E."/>
            <person name="Pelletier E."/>
            <person name="Niang G."/>
            <person name="Scheremetjew M."/>
            <person name="Finn R."/>
            <person name="Kale V."/>
            <person name="Holt S."/>
            <person name="Cochrane G."/>
            <person name="Meng A."/>
            <person name="Brown T."/>
            <person name="Cohen L."/>
        </authorList>
    </citation>
    <scope>NUCLEOTIDE SEQUENCE</scope>
    <source>
        <strain evidence="2">RCC1130</strain>
    </source>
</reference>
<sequence length="119" mass="13109">MSDVAKQLVLLLWVCAGLVAVLGLVALAMAISPVERDNGWVYLAFASYHGAAFVVCFFHVLNADLYGFDRRLNTLWCAFNLVLSLLFAIGMLGNVLWFPGQWGENPEYASSQHFGKGSH</sequence>
<evidence type="ECO:0000256" key="1">
    <source>
        <dbReference type="SAM" id="Phobius"/>
    </source>
</evidence>
<feature type="transmembrane region" description="Helical" evidence="1">
    <location>
        <begin position="40"/>
        <end position="61"/>
    </location>
</feature>
<accession>A0A7S0P5V3</accession>
<keyword evidence="1" id="KW-1133">Transmembrane helix</keyword>
<proteinExistence type="predicted"/>
<dbReference type="EMBL" id="HBER01057854">
    <property type="protein sequence ID" value="CAD8553579.1"/>
    <property type="molecule type" value="Transcribed_RNA"/>
</dbReference>